<evidence type="ECO:0000313" key="2">
    <source>
        <dbReference type="Proteomes" id="UP000076482"/>
    </source>
</evidence>
<organism evidence="1 2">
    <name type="scientific">Bacillus cereus</name>
    <dbReference type="NCBI Taxonomy" id="1396"/>
    <lineage>
        <taxon>Bacteria</taxon>
        <taxon>Bacillati</taxon>
        <taxon>Bacillota</taxon>
        <taxon>Bacilli</taxon>
        <taxon>Bacillales</taxon>
        <taxon>Bacillaceae</taxon>
        <taxon>Bacillus</taxon>
        <taxon>Bacillus cereus group</taxon>
    </lineage>
</organism>
<accession>A0A161T655</accession>
<dbReference type="Proteomes" id="UP000076482">
    <property type="component" value="Unassembled WGS sequence"/>
</dbReference>
<dbReference type="AlphaFoldDB" id="A0A161T655"/>
<dbReference type="RefSeq" id="WP_063260998.1">
    <property type="nucleotide sequence ID" value="NZ_LJKE01000043.1"/>
</dbReference>
<gene>
    <name evidence="1" type="ORF">B4088_2504</name>
</gene>
<dbReference type="PATRIC" id="fig|1396.535.peg.4465"/>
<name>A0A161T655_BACCE</name>
<protein>
    <submittedName>
        <fullName evidence="1">Uncharacterized protein</fullName>
    </submittedName>
</protein>
<comment type="caution">
    <text evidence="1">The sequence shown here is derived from an EMBL/GenBank/DDBJ whole genome shotgun (WGS) entry which is preliminary data.</text>
</comment>
<proteinExistence type="predicted"/>
<dbReference type="EMBL" id="LJKE01000043">
    <property type="protein sequence ID" value="KZD66388.1"/>
    <property type="molecule type" value="Genomic_DNA"/>
</dbReference>
<evidence type="ECO:0000313" key="1">
    <source>
        <dbReference type="EMBL" id="KZD66388.1"/>
    </source>
</evidence>
<reference evidence="1 2" key="1">
    <citation type="submission" date="2015-09" db="EMBL/GenBank/DDBJ databases">
        <title>Bacillus cereus food isolates.</title>
        <authorList>
            <person name="Boekhorst J."/>
        </authorList>
    </citation>
    <scope>NUCLEOTIDE SEQUENCE [LARGE SCALE GENOMIC DNA]</scope>
    <source>
        <strain evidence="1 2">B4088</strain>
    </source>
</reference>
<sequence>MQTQTKTTENMKPTSFTAKDLTFEGMAPKQTRVQKYAELKAKGISDGRTSIETFSQGKEPVNYSTRVERKRFQKKNGIKFGKETFQMIVTTVADSSIAVVNTMKSKSYTFKGKHSISRKK</sequence>